<sequence>MISPFFPVVYSSAIKKTKGCLPFIAGKLTRVMQLTQPSLGWFQTDGAGETSGLGYYRKQMADCVNSSGRVCVLNEATGEASVMYTPAEQGIELKQTVSGIIAENGI</sequence>
<dbReference type="EMBL" id="JADCNL010000004">
    <property type="protein sequence ID" value="KAG0485004.1"/>
    <property type="molecule type" value="Genomic_DNA"/>
</dbReference>
<keyword evidence="2" id="KW-1185">Reference proteome</keyword>
<dbReference type="OrthoDB" id="2248014at2759"/>
<organism evidence="1 2">
    <name type="scientific">Vanilla planifolia</name>
    <name type="common">Vanilla</name>
    <dbReference type="NCBI Taxonomy" id="51239"/>
    <lineage>
        <taxon>Eukaryota</taxon>
        <taxon>Viridiplantae</taxon>
        <taxon>Streptophyta</taxon>
        <taxon>Embryophyta</taxon>
        <taxon>Tracheophyta</taxon>
        <taxon>Spermatophyta</taxon>
        <taxon>Magnoliopsida</taxon>
        <taxon>Liliopsida</taxon>
        <taxon>Asparagales</taxon>
        <taxon>Orchidaceae</taxon>
        <taxon>Vanilloideae</taxon>
        <taxon>Vanilleae</taxon>
        <taxon>Vanilla</taxon>
    </lineage>
</organism>
<gene>
    <name evidence="1" type="ORF">HPP92_009083</name>
</gene>
<accession>A0A835V2I9</accession>
<evidence type="ECO:0000313" key="1">
    <source>
        <dbReference type="EMBL" id="KAG0485004.1"/>
    </source>
</evidence>
<protein>
    <submittedName>
        <fullName evidence="1">Uncharacterized protein</fullName>
    </submittedName>
</protein>
<evidence type="ECO:0000313" key="2">
    <source>
        <dbReference type="Proteomes" id="UP000636800"/>
    </source>
</evidence>
<dbReference type="AlphaFoldDB" id="A0A835V2I9"/>
<proteinExistence type="predicted"/>
<comment type="caution">
    <text evidence="1">The sequence shown here is derived from an EMBL/GenBank/DDBJ whole genome shotgun (WGS) entry which is preliminary data.</text>
</comment>
<reference evidence="1 2" key="1">
    <citation type="journal article" date="2020" name="Nat. Food">
        <title>A phased Vanilla planifolia genome enables genetic improvement of flavour and production.</title>
        <authorList>
            <person name="Hasing T."/>
            <person name="Tang H."/>
            <person name="Brym M."/>
            <person name="Khazi F."/>
            <person name="Huang T."/>
            <person name="Chambers A.H."/>
        </authorList>
    </citation>
    <scope>NUCLEOTIDE SEQUENCE [LARGE SCALE GENOMIC DNA]</scope>
    <source>
        <tissue evidence="1">Leaf</tissue>
    </source>
</reference>
<dbReference type="Proteomes" id="UP000636800">
    <property type="component" value="Unassembled WGS sequence"/>
</dbReference>
<name>A0A835V2I9_VANPL</name>